<organism evidence="4 5">
    <name type="scientific">Alicyclobacillus fastidiosus</name>
    <dbReference type="NCBI Taxonomy" id="392011"/>
    <lineage>
        <taxon>Bacteria</taxon>
        <taxon>Bacillati</taxon>
        <taxon>Bacillota</taxon>
        <taxon>Bacilli</taxon>
        <taxon>Bacillales</taxon>
        <taxon>Alicyclobacillaceae</taxon>
        <taxon>Alicyclobacillus</taxon>
    </lineage>
</organism>
<comment type="function">
    <text evidence="1">SASP are bound to spore DNA. They are double-stranded DNA-binding proteins that cause DNA to change to an a-like conformation. They protect the DNA backbone from chemical and enzymatic cleavage and are thus involved in dormant spore's high resistance to UV light.</text>
</comment>
<sequence>MWQHNNEKLISGASRALEQMKYEIASEFGVQLGADTSARQNGSVGGEITKRLVAFAEQSLSGRTSR</sequence>
<dbReference type="Gene3D" id="6.10.10.80">
    <property type="entry name" value="Small, acid-soluble spore protein, alpha/beta type-like"/>
    <property type="match status" value="1"/>
</dbReference>
<gene>
    <name evidence="4" type="ORF">NZD89_08070</name>
</gene>
<keyword evidence="3" id="KW-0238">DNA-binding</keyword>
<dbReference type="InterPro" id="IPR050847">
    <property type="entry name" value="SASP_DNA-binding"/>
</dbReference>
<name>A0ABY6ZNY8_9BACL</name>
<dbReference type="PANTHER" id="PTHR36107:SF1">
    <property type="entry name" value="SMALL, ACID-SOLUBLE SPORE PROTEIN A"/>
    <property type="match status" value="1"/>
</dbReference>
<dbReference type="Pfam" id="PF00269">
    <property type="entry name" value="SASP"/>
    <property type="match status" value="1"/>
</dbReference>
<keyword evidence="5" id="KW-1185">Reference proteome</keyword>
<protein>
    <submittedName>
        <fullName evidence="4">Alpha/beta-type small acid-soluble spore protein</fullName>
    </submittedName>
</protein>
<dbReference type="Proteomes" id="UP001164761">
    <property type="component" value="Chromosome"/>
</dbReference>
<dbReference type="PROSITE" id="PS00304">
    <property type="entry name" value="SASP_1"/>
    <property type="match status" value="1"/>
</dbReference>
<dbReference type="EMBL" id="CP104067">
    <property type="protein sequence ID" value="WAH44547.1"/>
    <property type="molecule type" value="Genomic_DNA"/>
</dbReference>
<reference evidence="4" key="1">
    <citation type="submission" date="2022-08" db="EMBL/GenBank/DDBJ databases">
        <title>Alicyclobacillus fastidiosus DSM 17978, complete genome.</title>
        <authorList>
            <person name="Wang Q."/>
            <person name="Cai R."/>
            <person name="Wang Z."/>
        </authorList>
    </citation>
    <scope>NUCLEOTIDE SEQUENCE</scope>
    <source>
        <strain evidence="4">DSM 17978</strain>
    </source>
</reference>
<dbReference type="InterPro" id="IPR018126">
    <property type="entry name" value="SASP_alpha/beta-type_CS"/>
</dbReference>
<dbReference type="PANTHER" id="PTHR36107">
    <property type="entry name" value="SMALL, ACID-SOLUBLE SPORE PROTEIN A"/>
    <property type="match status" value="1"/>
</dbReference>
<accession>A0ABY6ZNY8</accession>
<dbReference type="InterPro" id="IPR001448">
    <property type="entry name" value="SASP_alpha/beta-type"/>
</dbReference>
<dbReference type="PROSITE" id="PS00684">
    <property type="entry name" value="SASP_2"/>
    <property type="match status" value="1"/>
</dbReference>
<evidence type="ECO:0000313" key="4">
    <source>
        <dbReference type="EMBL" id="WAH44547.1"/>
    </source>
</evidence>
<evidence type="ECO:0000256" key="2">
    <source>
        <dbReference type="ARBA" id="ARBA00005442"/>
    </source>
</evidence>
<proteinExistence type="inferred from homology"/>
<evidence type="ECO:0000256" key="1">
    <source>
        <dbReference type="ARBA" id="ARBA00003863"/>
    </source>
</evidence>
<dbReference type="InterPro" id="IPR038300">
    <property type="entry name" value="SASP_sf_alpha/beta"/>
</dbReference>
<comment type="similarity">
    <text evidence="2">Belongs to the alpha/beta-type SASP family.</text>
</comment>
<dbReference type="RefSeq" id="WP_268008430.1">
    <property type="nucleotide sequence ID" value="NZ_BSUT01000001.1"/>
</dbReference>
<evidence type="ECO:0000256" key="3">
    <source>
        <dbReference type="ARBA" id="ARBA00023125"/>
    </source>
</evidence>
<evidence type="ECO:0000313" key="5">
    <source>
        <dbReference type="Proteomes" id="UP001164761"/>
    </source>
</evidence>